<evidence type="ECO:0000256" key="2">
    <source>
        <dbReference type="ARBA" id="ARBA00055252"/>
    </source>
</evidence>
<gene>
    <name evidence="4" type="ORF">GDO86_018461</name>
</gene>
<dbReference type="GO" id="GO:0007165">
    <property type="term" value="P:signal transduction"/>
    <property type="evidence" value="ECO:0007669"/>
    <property type="project" value="InterPro"/>
</dbReference>
<dbReference type="InterPro" id="IPR000198">
    <property type="entry name" value="RhoGAP_dom"/>
</dbReference>
<feature type="non-terminal residue" evidence="4">
    <location>
        <position position="343"/>
    </location>
</feature>
<dbReference type="PROSITE" id="PS50238">
    <property type="entry name" value="RHOGAP"/>
    <property type="match status" value="1"/>
</dbReference>
<accession>A0A8T2IFS6</accession>
<protein>
    <recommendedName>
        <fullName evidence="3">Rho-GAP domain-containing protein</fullName>
    </recommendedName>
</protein>
<dbReference type="PANTHER" id="PTHR14963:SF4">
    <property type="entry name" value="RHO GTPASE-ACTIVATING PROTEIN 40"/>
    <property type="match status" value="1"/>
</dbReference>
<dbReference type="PANTHER" id="PTHR14963">
    <property type="entry name" value="RHO GTPASE ACTIVATING PROTEIN 18,19-RELATED"/>
    <property type="match status" value="1"/>
</dbReference>
<proteinExistence type="predicted"/>
<dbReference type="GO" id="GO:0005096">
    <property type="term" value="F:GTPase activator activity"/>
    <property type="evidence" value="ECO:0007669"/>
    <property type="project" value="UniProtKB-KW"/>
</dbReference>
<comment type="function">
    <text evidence="2">GTPase activator for the Rho-type GTPases by converting them to an inactive GDP-bound state.</text>
</comment>
<dbReference type="SUPFAM" id="SSF48350">
    <property type="entry name" value="GTPase activation domain, GAP"/>
    <property type="match status" value="1"/>
</dbReference>
<dbReference type="Gene3D" id="1.10.555.10">
    <property type="entry name" value="Rho GTPase activation protein"/>
    <property type="match status" value="1"/>
</dbReference>
<feature type="domain" description="Rho-GAP" evidence="3">
    <location>
        <begin position="105"/>
        <end position="302"/>
    </location>
</feature>
<keyword evidence="1" id="KW-0343">GTPase activation</keyword>
<dbReference type="GO" id="GO:0030833">
    <property type="term" value="P:regulation of actin filament polymerization"/>
    <property type="evidence" value="ECO:0007669"/>
    <property type="project" value="TreeGrafter"/>
</dbReference>
<dbReference type="FunFam" id="1.10.555.10:FF:000018">
    <property type="entry name" value="Rho GTPase activating protein 28"/>
    <property type="match status" value="1"/>
</dbReference>
<dbReference type="InterPro" id="IPR008936">
    <property type="entry name" value="Rho_GTPase_activation_prot"/>
</dbReference>
<dbReference type="Proteomes" id="UP000812440">
    <property type="component" value="Unassembled WGS sequence"/>
</dbReference>
<reference evidence="4" key="1">
    <citation type="thesis" date="2020" institute="ProQuest LLC" country="789 East Eisenhower Parkway, Ann Arbor, MI, USA">
        <title>Comparative Genomics and Chromosome Evolution.</title>
        <authorList>
            <person name="Mudd A.B."/>
        </authorList>
    </citation>
    <scope>NUCLEOTIDE SEQUENCE</scope>
    <source>
        <strain evidence="4">Female2</strain>
        <tissue evidence="4">Blood</tissue>
    </source>
</reference>
<evidence type="ECO:0000313" key="4">
    <source>
        <dbReference type="EMBL" id="KAG8429036.1"/>
    </source>
</evidence>
<sequence>AVTECLNPLGNSNIFNTEVAYSEQAAVRPKEERDGGKEMESLPEFQLHKGRLGVTRVPDLSPTDLKQVSALGLIELTALFDILDLELKRNKGPKRKSTESRLFGVGLDTLVEQDQKFIGNTRVPLILQAIFMCIEKRGLEIQGILRISGSQTRIKNLQQRLEKGFYDGLFCWDEVHPHDASGLLKLFLRELPTPLLTTQYLPAFTAVQNIPDLKQRLQALNLLILILPEPNRSTLKALLEFLLKVTSRKEKNLMSLWNVSAILAPNLFLYLGGKNLDRGEKQLAEGTAGLVKAMTTYQDLLWTVPNFLVSQVRKLNENRTKRHPFPDHKLLNFLRRIHNDKER</sequence>
<organism evidence="4 5">
    <name type="scientific">Hymenochirus boettgeri</name>
    <name type="common">Congo dwarf clawed frog</name>
    <dbReference type="NCBI Taxonomy" id="247094"/>
    <lineage>
        <taxon>Eukaryota</taxon>
        <taxon>Metazoa</taxon>
        <taxon>Chordata</taxon>
        <taxon>Craniata</taxon>
        <taxon>Vertebrata</taxon>
        <taxon>Euteleostomi</taxon>
        <taxon>Amphibia</taxon>
        <taxon>Batrachia</taxon>
        <taxon>Anura</taxon>
        <taxon>Pipoidea</taxon>
        <taxon>Pipidae</taxon>
        <taxon>Pipinae</taxon>
        <taxon>Hymenochirus</taxon>
    </lineage>
</organism>
<evidence type="ECO:0000313" key="5">
    <source>
        <dbReference type="Proteomes" id="UP000812440"/>
    </source>
</evidence>
<evidence type="ECO:0000259" key="3">
    <source>
        <dbReference type="PROSITE" id="PS50238"/>
    </source>
</evidence>
<dbReference type="GO" id="GO:0051056">
    <property type="term" value="P:regulation of small GTPase mediated signal transduction"/>
    <property type="evidence" value="ECO:0007669"/>
    <property type="project" value="TreeGrafter"/>
</dbReference>
<dbReference type="AlphaFoldDB" id="A0A8T2IFS6"/>
<feature type="non-terminal residue" evidence="4">
    <location>
        <position position="1"/>
    </location>
</feature>
<dbReference type="OrthoDB" id="27680at2759"/>
<name>A0A8T2IFS6_9PIPI</name>
<dbReference type="EMBL" id="JAACNH010015110">
    <property type="protein sequence ID" value="KAG8429036.1"/>
    <property type="molecule type" value="Genomic_DNA"/>
</dbReference>
<evidence type="ECO:0000256" key="1">
    <source>
        <dbReference type="ARBA" id="ARBA00022468"/>
    </source>
</evidence>
<keyword evidence="5" id="KW-1185">Reference proteome</keyword>
<dbReference type="GO" id="GO:0005737">
    <property type="term" value="C:cytoplasm"/>
    <property type="evidence" value="ECO:0007669"/>
    <property type="project" value="TreeGrafter"/>
</dbReference>
<dbReference type="Pfam" id="PF00620">
    <property type="entry name" value="RhoGAP"/>
    <property type="match status" value="1"/>
</dbReference>
<comment type="caution">
    <text evidence="4">The sequence shown here is derived from an EMBL/GenBank/DDBJ whole genome shotgun (WGS) entry which is preliminary data.</text>
</comment>
<dbReference type="SMART" id="SM00324">
    <property type="entry name" value="RhoGAP"/>
    <property type="match status" value="1"/>
</dbReference>